<protein>
    <recommendedName>
        <fullName evidence="3">KTSC domain-containing protein</fullName>
    </recommendedName>
</protein>
<keyword evidence="2" id="KW-1185">Reference proteome</keyword>
<name>A0AAV9JH40_9PEZI</name>
<gene>
    <name evidence="1" type="ORF">LTR36_004322</name>
</gene>
<comment type="caution">
    <text evidence="1">The sequence shown here is derived from an EMBL/GenBank/DDBJ whole genome shotgun (WGS) entry which is preliminary data.</text>
</comment>
<proteinExistence type="predicted"/>
<dbReference type="Proteomes" id="UP001324427">
    <property type="component" value="Unassembled WGS sequence"/>
</dbReference>
<organism evidence="1 2">
    <name type="scientific">Oleoguttula mirabilis</name>
    <dbReference type="NCBI Taxonomy" id="1507867"/>
    <lineage>
        <taxon>Eukaryota</taxon>
        <taxon>Fungi</taxon>
        <taxon>Dikarya</taxon>
        <taxon>Ascomycota</taxon>
        <taxon>Pezizomycotina</taxon>
        <taxon>Dothideomycetes</taxon>
        <taxon>Dothideomycetidae</taxon>
        <taxon>Mycosphaerellales</taxon>
        <taxon>Teratosphaeriaceae</taxon>
        <taxon>Oleoguttula</taxon>
    </lineage>
</organism>
<dbReference type="AlphaFoldDB" id="A0AAV9JH40"/>
<evidence type="ECO:0008006" key="3">
    <source>
        <dbReference type="Google" id="ProtNLM"/>
    </source>
</evidence>
<evidence type="ECO:0000313" key="2">
    <source>
        <dbReference type="Proteomes" id="UP001324427"/>
    </source>
</evidence>
<sequence length="64" mass="7520">MPWKQETIDDYHLSPNVLSKFLKGKFGNYDFRIKRGNDAYTFLAPRPLTEDEIDGLDDKRERTG</sequence>
<dbReference type="EMBL" id="JAVFHQ010000025">
    <property type="protein sequence ID" value="KAK4544431.1"/>
    <property type="molecule type" value="Genomic_DNA"/>
</dbReference>
<evidence type="ECO:0000313" key="1">
    <source>
        <dbReference type="EMBL" id="KAK4544431.1"/>
    </source>
</evidence>
<reference evidence="1 2" key="1">
    <citation type="submission" date="2021-11" db="EMBL/GenBank/DDBJ databases">
        <title>Black yeast isolated from Biological Soil Crust.</title>
        <authorList>
            <person name="Kurbessoian T."/>
        </authorList>
    </citation>
    <scope>NUCLEOTIDE SEQUENCE [LARGE SCALE GENOMIC DNA]</scope>
    <source>
        <strain evidence="1 2">CCFEE 5522</strain>
    </source>
</reference>
<accession>A0AAV9JH40</accession>